<keyword evidence="3 10" id="KW-0808">Transferase</keyword>
<feature type="transmembrane region" description="Helical" evidence="9">
    <location>
        <begin position="189"/>
        <end position="213"/>
    </location>
</feature>
<name>M3TH98_GORML</name>
<evidence type="ECO:0000256" key="4">
    <source>
        <dbReference type="ARBA" id="ARBA00022692"/>
    </source>
</evidence>
<feature type="transmembrane region" description="Helical" evidence="9">
    <location>
        <begin position="12"/>
        <end position="36"/>
    </location>
</feature>
<accession>M3TH98</accession>
<keyword evidence="5 9" id="KW-1133">Transmembrane helix</keyword>
<evidence type="ECO:0000256" key="5">
    <source>
        <dbReference type="ARBA" id="ARBA00022989"/>
    </source>
</evidence>
<evidence type="ECO:0000256" key="2">
    <source>
        <dbReference type="ARBA" id="ARBA00022475"/>
    </source>
</evidence>
<feature type="transmembrane region" description="Helical" evidence="9">
    <location>
        <begin position="282"/>
        <end position="305"/>
    </location>
</feature>
<feature type="transmembrane region" description="Helical" evidence="9">
    <location>
        <begin position="93"/>
        <end position="111"/>
    </location>
</feature>
<dbReference type="STRING" id="410332.SAMN04488550_0601"/>
<evidence type="ECO:0000256" key="3">
    <source>
        <dbReference type="ARBA" id="ARBA00022679"/>
    </source>
</evidence>
<keyword evidence="2" id="KW-1003">Cell membrane</keyword>
<proteinExistence type="inferred from homology"/>
<protein>
    <submittedName>
        <fullName evidence="10">Putative glycosyltransferase</fullName>
    </submittedName>
</protein>
<dbReference type="RefSeq" id="WP_008380137.1">
    <property type="nucleotide sequence ID" value="NZ_BAOP01000022.1"/>
</dbReference>
<feature type="compositionally biased region" description="Pro residues" evidence="8">
    <location>
        <begin position="427"/>
        <end position="441"/>
    </location>
</feature>
<sequence length="453" mass="48577">MKRTSAPADSDVAGLAKLGFLAVCIVVLAMQVPVLVDARWSLFDTRIYLDGGHAVFHDPAALYTTRWQGGWWFTYPPFAAMAFAVLDLGPSDVATGLLAAASVAAMARIAFLVSRGIVDGLRMPWLDSQPLAVRRSAAFGLAAVVLLASALSEPVRGTIAFGQINLLIAWLTAEDFLGVGRARGKNSWLAGTLTGIAAGIKITPMLLVIPMLLAGRWRAARNAVLAFAATLALSTLVLPNQTWSYFTTLLWDPTRPGDPWYAWNQSIVGLAHRLTGPDGSPAAQAILMALVVAAGIVATSMMLRSGDRVGALLTGWLTIYLLSPITWYHHLVLVPALLVWGILASHRWPALWRTVIRAEVLLVACSVIPGLYKLAPSGGGSEFDYTLWQSARVESFPVLGLILLVTLALATIANPEPARSRETETAPPTPPIYTEPPPAPYIPAHDTATNRRT</sequence>
<evidence type="ECO:0000256" key="7">
    <source>
        <dbReference type="ARBA" id="ARBA00024033"/>
    </source>
</evidence>
<dbReference type="InterPro" id="IPR018584">
    <property type="entry name" value="GT87"/>
</dbReference>
<gene>
    <name evidence="10" type="ORF">GM1_022_00470</name>
</gene>
<keyword evidence="4 9" id="KW-0812">Transmembrane</keyword>
<evidence type="ECO:0000313" key="10">
    <source>
        <dbReference type="EMBL" id="GAC80836.1"/>
    </source>
</evidence>
<dbReference type="Pfam" id="PF09594">
    <property type="entry name" value="GT87"/>
    <property type="match status" value="1"/>
</dbReference>
<comment type="similarity">
    <text evidence="7">Belongs to the glycosyltransferase 87 family.</text>
</comment>
<dbReference type="Proteomes" id="UP000035009">
    <property type="component" value="Unassembled WGS sequence"/>
</dbReference>
<feature type="transmembrane region" description="Helical" evidence="9">
    <location>
        <begin position="132"/>
        <end position="151"/>
    </location>
</feature>
<evidence type="ECO:0000256" key="6">
    <source>
        <dbReference type="ARBA" id="ARBA00023136"/>
    </source>
</evidence>
<dbReference type="EMBL" id="BAOP01000022">
    <property type="protein sequence ID" value="GAC80836.1"/>
    <property type="molecule type" value="Genomic_DNA"/>
</dbReference>
<evidence type="ECO:0000256" key="8">
    <source>
        <dbReference type="SAM" id="MobiDB-lite"/>
    </source>
</evidence>
<comment type="subcellular location">
    <subcellularLocation>
        <location evidence="1">Cell membrane</location>
        <topology evidence="1">Multi-pass membrane protein</topology>
    </subcellularLocation>
</comment>
<dbReference type="eggNOG" id="COG5650">
    <property type="taxonomic scope" value="Bacteria"/>
</dbReference>
<feature type="region of interest" description="Disordered" evidence="8">
    <location>
        <begin position="416"/>
        <end position="453"/>
    </location>
</feature>
<dbReference type="AlphaFoldDB" id="M3TH98"/>
<feature type="transmembrane region" description="Helical" evidence="9">
    <location>
        <begin position="157"/>
        <end position="177"/>
    </location>
</feature>
<dbReference type="GO" id="GO:0016758">
    <property type="term" value="F:hexosyltransferase activity"/>
    <property type="evidence" value="ECO:0007669"/>
    <property type="project" value="InterPro"/>
</dbReference>
<feature type="transmembrane region" description="Helical" evidence="9">
    <location>
        <begin position="219"/>
        <end position="238"/>
    </location>
</feature>
<evidence type="ECO:0000256" key="9">
    <source>
        <dbReference type="SAM" id="Phobius"/>
    </source>
</evidence>
<evidence type="ECO:0000256" key="1">
    <source>
        <dbReference type="ARBA" id="ARBA00004651"/>
    </source>
</evidence>
<comment type="caution">
    <text evidence="10">The sequence shown here is derived from an EMBL/GenBank/DDBJ whole genome shotgun (WGS) entry which is preliminary data.</text>
</comment>
<dbReference type="OrthoDB" id="9774600at2"/>
<reference evidence="10 11" key="1">
    <citation type="submission" date="2013-02" db="EMBL/GenBank/DDBJ databases">
        <title>Whole genome shotgun sequence of Gordonia malaquae NBRC 108250.</title>
        <authorList>
            <person name="Yoshida I."/>
            <person name="Hosoyama A."/>
            <person name="Tsuchikane K."/>
            <person name="Ando Y."/>
            <person name="Baba S."/>
            <person name="Ohji S."/>
            <person name="Hamada M."/>
            <person name="Tamura T."/>
            <person name="Yamazoe A."/>
            <person name="Yamazaki S."/>
            <person name="Fujita N."/>
        </authorList>
    </citation>
    <scope>NUCLEOTIDE SEQUENCE [LARGE SCALE GENOMIC DNA]</scope>
    <source>
        <strain evidence="10 11">NBRC 108250</strain>
    </source>
</reference>
<keyword evidence="11" id="KW-1185">Reference proteome</keyword>
<keyword evidence="6 9" id="KW-0472">Membrane</keyword>
<organism evidence="10 11">
    <name type="scientific">Gordonia malaquae NBRC 108250</name>
    <dbReference type="NCBI Taxonomy" id="1223542"/>
    <lineage>
        <taxon>Bacteria</taxon>
        <taxon>Bacillati</taxon>
        <taxon>Actinomycetota</taxon>
        <taxon>Actinomycetes</taxon>
        <taxon>Mycobacteriales</taxon>
        <taxon>Gordoniaceae</taxon>
        <taxon>Gordonia</taxon>
    </lineage>
</organism>
<feature type="transmembrane region" description="Helical" evidence="9">
    <location>
        <begin position="395"/>
        <end position="413"/>
    </location>
</feature>
<evidence type="ECO:0000313" key="11">
    <source>
        <dbReference type="Proteomes" id="UP000035009"/>
    </source>
</evidence>
<dbReference type="GO" id="GO:0005886">
    <property type="term" value="C:plasma membrane"/>
    <property type="evidence" value="ECO:0007669"/>
    <property type="project" value="UniProtKB-SubCell"/>
</dbReference>